<evidence type="ECO:0000256" key="1">
    <source>
        <dbReference type="SAM" id="MobiDB-lite"/>
    </source>
</evidence>
<feature type="region of interest" description="Disordered" evidence="1">
    <location>
        <begin position="69"/>
        <end position="94"/>
    </location>
</feature>
<reference evidence="2 3" key="1">
    <citation type="submission" date="2016-10" db="EMBL/GenBank/DDBJ databases">
        <title>Genome sequence of the ascomycete fungus Penicillium subrubescens.</title>
        <authorList>
            <person name="De Vries R.P."/>
            <person name="Peng M."/>
            <person name="Dilokpimol A."/>
            <person name="Hilden K."/>
            <person name="Makela M.R."/>
            <person name="Grigoriev I."/>
            <person name="Riley R."/>
            <person name="Granchi Z."/>
        </authorList>
    </citation>
    <scope>NUCLEOTIDE SEQUENCE [LARGE SCALE GENOMIC DNA]</scope>
    <source>
        <strain evidence="2 3">CBS 132785</strain>
    </source>
</reference>
<evidence type="ECO:0000313" key="2">
    <source>
        <dbReference type="EMBL" id="OKP07476.1"/>
    </source>
</evidence>
<feature type="compositionally biased region" description="Polar residues" evidence="1">
    <location>
        <begin position="81"/>
        <end position="94"/>
    </location>
</feature>
<evidence type="ECO:0000313" key="3">
    <source>
        <dbReference type="Proteomes" id="UP000186955"/>
    </source>
</evidence>
<feature type="compositionally biased region" description="Basic and acidic residues" evidence="1">
    <location>
        <begin position="69"/>
        <end position="79"/>
    </location>
</feature>
<dbReference type="EMBL" id="MNBE01000582">
    <property type="protein sequence ID" value="OKP07476.1"/>
    <property type="molecule type" value="Genomic_DNA"/>
</dbReference>
<proteinExistence type="predicted"/>
<dbReference type="AlphaFoldDB" id="A0A1Q5U4T0"/>
<protein>
    <submittedName>
        <fullName evidence="2">Uncharacterized protein</fullName>
    </submittedName>
</protein>
<keyword evidence="3" id="KW-1185">Reference proteome</keyword>
<gene>
    <name evidence="2" type="ORF">PENSUB_6065</name>
</gene>
<comment type="caution">
    <text evidence="2">The sequence shown here is derived from an EMBL/GenBank/DDBJ whole genome shotgun (WGS) entry which is preliminary data.</text>
</comment>
<sequence length="94" mass="10331">MSSDPESLSVIMPYNPTASFTRGAKIGPMAPASVIASNDLLPPPSMNPRPGLYGVDRAVFASLMKRRNRQIEGERREMMDPNSSYHASYNKTNS</sequence>
<dbReference type="Proteomes" id="UP000186955">
    <property type="component" value="Unassembled WGS sequence"/>
</dbReference>
<name>A0A1Q5U4T0_9EURO</name>
<accession>A0A1Q5U4T0</accession>
<organism evidence="2 3">
    <name type="scientific">Penicillium subrubescens</name>
    <dbReference type="NCBI Taxonomy" id="1316194"/>
    <lineage>
        <taxon>Eukaryota</taxon>
        <taxon>Fungi</taxon>
        <taxon>Dikarya</taxon>
        <taxon>Ascomycota</taxon>
        <taxon>Pezizomycotina</taxon>
        <taxon>Eurotiomycetes</taxon>
        <taxon>Eurotiomycetidae</taxon>
        <taxon>Eurotiales</taxon>
        <taxon>Aspergillaceae</taxon>
        <taxon>Penicillium</taxon>
    </lineage>
</organism>